<dbReference type="Proteomes" id="UP000242656">
    <property type="component" value="Unassembled WGS sequence"/>
</dbReference>
<name>A0A2B0LVZ0_BACCE</name>
<comment type="caution">
    <text evidence="1">The sequence shown here is derived from an EMBL/GenBank/DDBJ whole genome shotgun (WGS) entry which is preliminary data.</text>
</comment>
<proteinExistence type="predicted"/>
<dbReference type="RefSeq" id="WP_098492102.1">
    <property type="nucleotide sequence ID" value="NZ_NUWN01000083.1"/>
</dbReference>
<accession>A0A2B0LVZ0</accession>
<evidence type="ECO:0000313" key="1">
    <source>
        <dbReference type="EMBL" id="PFK32889.1"/>
    </source>
</evidence>
<gene>
    <name evidence="1" type="ORF">COI93_19080</name>
</gene>
<dbReference type="AlphaFoldDB" id="A0A2B0LVZ0"/>
<protein>
    <submittedName>
        <fullName evidence="1">Uncharacterized protein</fullName>
    </submittedName>
</protein>
<evidence type="ECO:0000313" key="2">
    <source>
        <dbReference type="Proteomes" id="UP000242656"/>
    </source>
</evidence>
<sequence>MEKLLYEFINENTLLILSPYLEKTLINKGFLDELSFWKETRRGIHWRLMRGTLNNEVQEVIQSYGVAYDFSFI</sequence>
<reference evidence="1 2" key="1">
    <citation type="submission" date="2017-09" db="EMBL/GenBank/DDBJ databases">
        <title>Large-scale bioinformatics analysis of Bacillus genomes uncovers conserved roles of natural products in bacterial physiology.</title>
        <authorList>
            <consortium name="Agbiome Team Llc"/>
            <person name="Bleich R.M."/>
            <person name="Grubbs K.J."/>
            <person name="Santa Maria K.C."/>
            <person name="Allen S.E."/>
            <person name="Farag S."/>
            <person name="Shank E.A."/>
            <person name="Bowers A."/>
        </authorList>
    </citation>
    <scope>NUCLEOTIDE SEQUENCE [LARGE SCALE GENOMIC DNA]</scope>
    <source>
        <strain evidence="1 2">AFS083043</strain>
    </source>
</reference>
<organism evidence="1 2">
    <name type="scientific">Bacillus cereus</name>
    <dbReference type="NCBI Taxonomy" id="1396"/>
    <lineage>
        <taxon>Bacteria</taxon>
        <taxon>Bacillati</taxon>
        <taxon>Bacillota</taxon>
        <taxon>Bacilli</taxon>
        <taxon>Bacillales</taxon>
        <taxon>Bacillaceae</taxon>
        <taxon>Bacillus</taxon>
        <taxon>Bacillus cereus group</taxon>
    </lineage>
</organism>
<dbReference type="EMBL" id="NUWN01000083">
    <property type="protein sequence ID" value="PFK32889.1"/>
    <property type="molecule type" value="Genomic_DNA"/>
</dbReference>